<keyword evidence="6" id="KW-1185">Reference proteome</keyword>
<dbReference type="Gene3D" id="2.40.100.10">
    <property type="entry name" value="Cyclophilin-like"/>
    <property type="match status" value="1"/>
</dbReference>
<name>A0A5J4INW0_9FLAO</name>
<evidence type="ECO:0000256" key="1">
    <source>
        <dbReference type="ARBA" id="ARBA00022741"/>
    </source>
</evidence>
<dbReference type="PANTHER" id="PTHR43309:SF3">
    <property type="entry name" value="5-OXOPROLINASE SUBUNIT C"/>
    <property type="match status" value="1"/>
</dbReference>
<organism evidence="5 6">
    <name type="scientific">Patiriisocius marinus</name>
    <dbReference type="NCBI Taxonomy" id="1397112"/>
    <lineage>
        <taxon>Bacteria</taxon>
        <taxon>Pseudomonadati</taxon>
        <taxon>Bacteroidota</taxon>
        <taxon>Flavobacteriia</taxon>
        <taxon>Flavobacteriales</taxon>
        <taxon>Flavobacteriaceae</taxon>
        <taxon>Patiriisocius</taxon>
    </lineage>
</organism>
<evidence type="ECO:0000256" key="3">
    <source>
        <dbReference type="ARBA" id="ARBA00022840"/>
    </source>
</evidence>
<keyword evidence="3" id="KW-0067">ATP-binding</keyword>
<accession>A0A5J4INW0</accession>
<keyword evidence="2" id="KW-0378">Hydrolase</keyword>
<reference evidence="5 6" key="1">
    <citation type="submission" date="2019-08" db="EMBL/GenBank/DDBJ databases">
        <title>Draft genome sequence of Ulvibacter marinus type strain NBRC 109484.</title>
        <authorList>
            <person name="Kawano K."/>
            <person name="Ushijima N."/>
            <person name="Kihara M."/>
            <person name="Itoh H."/>
        </authorList>
    </citation>
    <scope>NUCLEOTIDE SEQUENCE [LARGE SCALE GENOMIC DNA]</scope>
    <source>
        <strain evidence="5 6">NBRC 109484</strain>
    </source>
</reference>
<dbReference type="Proteomes" id="UP000326509">
    <property type="component" value="Unassembled WGS sequence"/>
</dbReference>
<dbReference type="EMBL" id="BKCG01000002">
    <property type="protein sequence ID" value="GER59209.1"/>
    <property type="molecule type" value="Genomic_DNA"/>
</dbReference>
<keyword evidence="1" id="KW-0547">Nucleotide-binding</keyword>
<keyword evidence="5" id="KW-0456">Lyase</keyword>
<sequence>MIEVLKPGLYTTLQDGGRYGFRSIGVPLSGFMDRASAQYANYLVGNDINECALEFVGIPPMLRFNVATQIVIAGSSQSILLDGISRNRGEVIMVEKGAILSFSSIKAGWRGYIAFKNGIDSQVSLNSQSQYKGITERLKIEKNDVLSLKLENFNSRVFKKYKYNSNFYNLNIVEVYKGPEFEFLSQEVKRQLLESTFTISPSSYRMATLIEENINGKILDIITAPVQPGTIQLTPSGKLIILMRDAQTSGGYSRVFQCSENAINLLSQKRPKEQIIFKLKSYGI</sequence>
<dbReference type="RefSeq" id="WP_151673283.1">
    <property type="nucleotide sequence ID" value="NZ_BKCG01000002.1"/>
</dbReference>
<dbReference type="SMART" id="SM00797">
    <property type="entry name" value="AHS2"/>
    <property type="match status" value="1"/>
</dbReference>
<feature type="domain" description="Carboxyltransferase" evidence="4">
    <location>
        <begin position="23"/>
        <end position="282"/>
    </location>
</feature>
<protein>
    <submittedName>
        <fullName evidence="5">Urea amidolyase</fullName>
    </submittedName>
</protein>
<comment type="caution">
    <text evidence="5">The sequence shown here is derived from an EMBL/GenBank/DDBJ whole genome shotgun (WGS) entry which is preliminary data.</text>
</comment>
<dbReference type="OrthoDB" id="9782422at2"/>
<dbReference type="GO" id="GO:0016787">
    <property type="term" value="F:hydrolase activity"/>
    <property type="evidence" value="ECO:0007669"/>
    <property type="project" value="UniProtKB-KW"/>
</dbReference>
<gene>
    <name evidence="5" type="ORF">ULMA_13170</name>
</gene>
<dbReference type="GO" id="GO:0016829">
    <property type="term" value="F:lyase activity"/>
    <property type="evidence" value="ECO:0007669"/>
    <property type="project" value="UniProtKB-KW"/>
</dbReference>
<dbReference type="PANTHER" id="PTHR43309">
    <property type="entry name" value="5-OXOPROLINASE SUBUNIT C"/>
    <property type="match status" value="1"/>
</dbReference>
<dbReference type="InterPro" id="IPR052708">
    <property type="entry name" value="PxpC"/>
</dbReference>
<dbReference type="AlphaFoldDB" id="A0A5J4INW0"/>
<evidence type="ECO:0000313" key="5">
    <source>
        <dbReference type="EMBL" id="GER59209.1"/>
    </source>
</evidence>
<dbReference type="GO" id="GO:0005524">
    <property type="term" value="F:ATP binding"/>
    <property type="evidence" value="ECO:0007669"/>
    <property type="project" value="UniProtKB-KW"/>
</dbReference>
<dbReference type="InterPro" id="IPR029000">
    <property type="entry name" value="Cyclophilin-like_dom_sf"/>
</dbReference>
<evidence type="ECO:0000256" key="2">
    <source>
        <dbReference type="ARBA" id="ARBA00022801"/>
    </source>
</evidence>
<evidence type="ECO:0000259" key="4">
    <source>
        <dbReference type="SMART" id="SM00797"/>
    </source>
</evidence>
<evidence type="ECO:0000313" key="6">
    <source>
        <dbReference type="Proteomes" id="UP000326509"/>
    </source>
</evidence>
<dbReference type="Pfam" id="PF02626">
    <property type="entry name" value="CT_A_B"/>
    <property type="match status" value="1"/>
</dbReference>
<dbReference type="InterPro" id="IPR003778">
    <property type="entry name" value="CT_A_B"/>
</dbReference>
<proteinExistence type="predicted"/>